<evidence type="ECO:0000256" key="7">
    <source>
        <dbReference type="ARBA" id="ARBA00023274"/>
    </source>
</evidence>
<dbReference type="GO" id="GO:0006412">
    <property type="term" value="P:translation"/>
    <property type="evidence" value="ECO:0007669"/>
    <property type="project" value="UniProtKB-UniRule"/>
</dbReference>
<evidence type="ECO:0000259" key="12">
    <source>
        <dbReference type="SMART" id="SM00739"/>
    </source>
</evidence>
<comment type="function">
    <text evidence="1 10">One of two assembly initiator proteins, it binds directly to the 5'-end of the 23S rRNA, where it nucleates assembly of the 50S subunit.</text>
</comment>
<name>A0A845L5Z9_9FIRM</name>
<evidence type="ECO:0000313" key="14">
    <source>
        <dbReference type="Proteomes" id="UP000463470"/>
    </source>
</evidence>
<evidence type="ECO:0000256" key="1">
    <source>
        <dbReference type="ARBA" id="ARBA00004072"/>
    </source>
</evidence>
<dbReference type="RefSeq" id="WP_161258789.1">
    <property type="nucleotide sequence ID" value="NZ_WXEY01000011.1"/>
</dbReference>
<keyword evidence="7 10" id="KW-0687">Ribonucleoprotein</keyword>
<dbReference type="Gene3D" id="2.30.30.30">
    <property type="match status" value="1"/>
</dbReference>
<feature type="domain" description="KOW" evidence="12">
    <location>
        <begin position="7"/>
        <end position="34"/>
    </location>
</feature>
<accession>A0A845L5Z9</accession>
<dbReference type="OrthoDB" id="9807419at2"/>
<keyword evidence="6 10" id="KW-0689">Ribosomal protein</keyword>
<comment type="function">
    <text evidence="9 10">One of the proteins that surrounds the polypeptide exit tunnel on the outside of the subunit.</text>
</comment>
<dbReference type="InterPro" id="IPR014722">
    <property type="entry name" value="Rib_uL2_dom2"/>
</dbReference>
<dbReference type="InterPro" id="IPR003256">
    <property type="entry name" value="Ribosomal_uL24"/>
</dbReference>
<dbReference type="CDD" id="cd06089">
    <property type="entry name" value="KOW_RPL26"/>
    <property type="match status" value="1"/>
</dbReference>
<evidence type="ECO:0000256" key="9">
    <source>
        <dbReference type="ARBA" id="ARBA00058688"/>
    </source>
</evidence>
<comment type="similarity">
    <text evidence="2 10 11">Belongs to the universal ribosomal protein uL24 family.</text>
</comment>
<dbReference type="Proteomes" id="UP000463470">
    <property type="component" value="Unassembled WGS sequence"/>
</dbReference>
<evidence type="ECO:0000313" key="13">
    <source>
        <dbReference type="EMBL" id="MZP30264.1"/>
    </source>
</evidence>
<dbReference type="InterPro" id="IPR005825">
    <property type="entry name" value="Ribosomal_uL24_CS"/>
</dbReference>
<dbReference type="InterPro" id="IPR057264">
    <property type="entry name" value="Ribosomal_uL24_C"/>
</dbReference>
<dbReference type="GO" id="GO:0005840">
    <property type="term" value="C:ribosome"/>
    <property type="evidence" value="ECO:0007669"/>
    <property type="project" value="UniProtKB-KW"/>
</dbReference>
<keyword evidence="5 10" id="KW-0694">RNA-binding</keyword>
<dbReference type="FunFam" id="2.30.30.30:FF:000004">
    <property type="entry name" value="50S ribosomal protein L24"/>
    <property type="match status" value="1"/>
</dbReference>
<evidence type="ECO:0000256" key="8">
    <source>
        <dbReference type="ARBA" id="ARBA00035206"/>
    </source>
</evidence>
<dbReference type="Pfam" id="PF00467">
    <property type="entry name" value="KOW"/>
    <property type="match status" value="1"/>
</dbReference>
<evidence type="ECO:0000256" key="10">
    <source>
        <dbReference type="HAMAP-Rule" id="MF_01326"/>
    </source>
</evidence>
<dbReference type="SUPFAM" id="SSF50104">
    <property type="entry name" value="Translation proteins SH3-like domain"/>
    <property type="match status" value="1"/>
</dbReference>
<dbReference type="GO" id="GO:0003735">
    <property type="term" value="F:structural constituent of ribosome"/>
    <property type="evidence" value="ECO:0007669"/>
    <property type="project" value="InterPro"/>
</dbReference>
<dbReference type="GO" id="GO:1990904">
    <property type="term" value="C:ribonucleoprotein complex"/>
    <property type="evidence" value="ECO:0007669"/>
    <property type="project" value="UniProtKB-KW"/>
</dbReference>
<evidence type="ECO:0000256" key="3">
    <source>
        <dbReference type="ARBA" id="ARBA00011838"/>
    </source>
</evidence>
<dbReference type="PANTHER" id="PTHR12903">
    <property type="entry name" value="MITOCHONDRIAL RIBOSOMAL PROTEIN L24"/>
    <property type="match status" value="1"/>
</dbReference>
<keyword evidence="14" id="KW-1185">Reference proteome</keyword>
<dbReference type="InterPro" id="IPR005824">
    <property type="entry name" value="KOW"/>
</dbReference>
<dbReference type="HAMAP" id="MF_01326_B">
    <property type="entry name" value="Ribosomal_uL24_B"/>
    <property type="match status" value="1"/>
</dbReference>
<gene>
    <name evidence="10" type="primary">rplX</name>
    <name evidence="13" type="ORF">GTO91_11140</name>
</gene>
<dbReference type="InterPro" id="IPR041988">
    <property type="entry name" value="Ribosomal_uL24_KOW"/>
</dbReference>
<evidence type="ECO:0000256" key="11">
    <source>
        <dbReference type="RuleBase" id="RU003477"/>
    </source>
</evidence>
<sequence>MANPKVHVRKGDLVQVITGKDAGKKGKIIEVIPAKNRVVVEKVNVVKRHSKPSKANPQGGIIEKEAPIDASNVMIFCPKCDRPVRSGHKFLENGDKARICRKCGDVLDKDK</sequence>
<keyword evidence="4 10" id="KW-0699">rRNA-binding</keyword>
<dbReference type="SMART" id="SM00739">
    <property type="entry name" value="KOW"/>
    <property type="match status" value="1"/>
</dbReference>
<dbReference type="EMBL" id="WXEY01000011">
    <property type="protein sequence ID" value="MZP30264.1"/>
    <property type="molecule type" value="Genomic_DNA"/>
</dbReference>
<dbReference type="AlphaFoldDB" id="A0A845L5Z9"/>
<dbReference type="GO" id="GO:0019843">
    <property type="term" value="F:rRNA binding"/>
    <property type="evidence" value="ECO:0007669"/>
    <property type="project" value="UniProtKB-UniRule"/>
</dbReference>
<proteinExistence type="inferred from homology"/>
<comment type="caution">
    <text evidence="13">The sequence shown here is derived from an EMBL/GenBank/DDBJ whole genome shotgun (WGS) entry which is preliminary data.</text>
</comment>
<reference evidence="13 14" key="1">
    <citation type="submission" date="2020-01" db="EMBL/GenBank/DDBJ databases">
        <title>Whole-genome sequence of Heliobacterium undosum DSM 13378.</title>
        <authorList>
            <person name="Kyndt J.A."/>
            <person name="Meyer T.E."/>
        </authorList>
    </citation>
    <scope>NUCLEOTIDE SEQUENCE [LARGE SCALE GENOMIC DNA]</scope>
    <source>
        <strain evidence="13 14">DSM 13378</strain>
    </source>
</reference>
<organism evidence="13 14">
    <name type="scientific">Heliomicrobium undosum</name>
    <dbReference type="NCBI Taxonomy" id="121734"/>
    <lineage>
        <taxon>Bacteria</taxon>
        <taxon>Bacillati</taxon>
        <taxon>Bacillota</taxon>
        <taxon>Clostridia</taxon>
        <taxon>Eubacteriales</taxon>
        <taxon>Heliobacteriaceae</taxon>
        <taxon>Heliomicrobium</taxon>
    </lineage>
</organism>
<evidence type="ECO:0000256" key="2">
    <source>
        <dbReference type="ARBA" id="ARBA00010618"/>
    </source>
</evidence>
<evidence type="ECO:0000256" key="6">
    <source>
        <dbReference type="ARBA" id="ARBA00022980"/>
    </source>
</evidence>
<evidence type="ECO:0000256" key="5">
    <source>
        <dbReference type="ARBA" id="ARBA00022884"/>
    </source>
</evidence>
<dbReference type="NCBIfam" id="TIGR01079">
    <property type="entry name" value="rplX_bact"/>
    <property type="match status" value="1"/>
</dbReference>
<comment type="subunit">
    <text evidence="3 10">Part of the 50S ribosomal subunit.</text>
</comment>
<dbReference type="Pfam" id="PF17136">
    <property type="entry name" value="ribosomal_L24"/>
    <property type="match status" value="1"/>
</dbReference>
<evidence type="ECO:0000256" key="4">
    <source>
        <dbReference type="ARBA" id="ARBA00022730"/>
    </source>
</evidence>
<protein>
    <recommendedName>
        <fullName evidence="8 10">Large ribosomal subunit protein uL24</fullName>
    </recommendedName>
</protein>
<dbReference type="InterPro" id="IPR008991">
    <property type="entry name" value="Translation_prot_SH3-like_sf"/>
</dbReference>
<dbReference type="PROSITE" id="PS01108">
    <property type="entry name" value="RIBOSOMAL_L24"/>
    <property type="match status" value="1"/>
</dbReference>